<dbReference type="GO" id="GO:0004222">
    <property type="term" value="F:metalloendopeptidase activity"/>
    <property type="evidence" value="ECO:0007669"/>
    <property type="project" value="InterPro"/>
</dbReference>
<keyword evidence="7" id="KW-0862">Zinc</keyword>
<dbReference type="KEGG" id="azm:DM194_05790"/>
<keyword evidence="2" id="KW-0964">Secreted</keyword>
<dbReference type="InterPro" id="IPR006026">
    <property type="entry name" value="Peptidase_Metallo"/>
</dbReference>
<evidence type="ECO:0000259" key="9">
    <source>
        <dbReference type="SMART" id="SM00235"/>
    </source>
</evidence>
<dbReference type="Proteomes" id="UP000249605">
    <property type="component" value="Chromosome"/>
</dbReference>
<dbReference type="Pfam" id="PF00413">
    <property type="entry name" value="Peptidase_M10"/>
    <property type="match status" value="1"/>
</dbReference>
<reference evidence="10 11" key="1">
    <citation type="journal article" date="2019" name="Int. J. Syst. Evol. Microbiol.">
        <title>Azospirillum ramasamyi sp. nov., a novel diazotrophic bacterium isolated from fermented bovine products.</title>
        <authorList>
            <person name="Anandham R."/>
            <person name="Heo J."/>
            <person name="Krishnamoorthy R."/>
            <person name="SenthilKumar M."/>
            <person name="Gopal N.O."/>
            <person name="Kim S.J."/>
            <person name="Kwon S.W."/>
        </authorList>
    </citation>
    <scope>NUCLEOTIDE SEQUENCE [LARGE SCALE GENOMIC DNA]</scope>
    <source>
        <strain evidence="10 11">M2T2B2</strain>
    </source>
</reference>
<dbReference type="InterPro" id="IPR001818">
    <property type="entry name" value="Pept_M10_metallopeptidase"/>
</dbReference>
<accession>A0A2U9S458</accession>
<dbReference type="Gene3D" id="3.40.390.10">
    <property type="entry name" value="Collagenase (Catalytic Domain)"/>
    <property type="match status" value="1"/>
</dbReference>
<dbReference type="GO" id="GO:0005509">
    <property type="term" value="F:calcium ion binding"/>
    <property type="evidence" value="ECO:0007669"/>
    <property type="project" value="InterPro"/>
</dbReference>
<organism evidence="10 11">
    <name type="scientific">Azospirillum ramasamyi</name>
    <dbReference type="NCBI Taxonomy" id="682998"/>
    <lineage>
        <taxon>Bacteria</taxon>
        <taxon>Pseudomonadati</taxon>
        <taxon>Pseudomonadota</taxon>
        <taxon>Alphaproteobacteria</taxon>
        <taxon>Rhodospirillales</taxon>
        <taxon>Azospirillaceae</taxon>
        <taxon>Azospirillum</taxon>
    </lineage>
</organism>
<evidence type="ECO:0000256" key="8">
    <source>
        <dbReference type="ARBA" id="ARBA00023049"/>
    </source>
</evidence>
<dbReference type="InterPro" id="IPR024079">
    <property type="entry name" value="MetalloPept_cat_dom_sf"/>
</dbReference>
<keyword evidence="6" id="KW-0378">Hydrolase</keyword>
<feature type="domain" description="Peptidase metallopeptidase" evidence="9">
    <location>
        <begin position="30"/>
        <end position="215"/>
    </location>
</feature>
<keyword evidence="5" id="KW-0677">Repeat</keyword>
<gene>
    <name evidence="10" type="ORF">DM194_05790</name>
</gene>
<dbReference type="GO" id="GO:0031012">
    <property type="term" value="C:extracellular matrix"/>
    <property type="evidence" value="ECO:0007669"/>
    <property type="project" value="InterPro"/>
</dbReference>
<dbReference type="PANTHER" id="PTHR10201:SF323">
    <property type="entry name" value="MATRIX METALLOPROTEINASE-21"/>
    <property type="match status" value="1"/>
</dbReference>
<dbReference type="SUPFAM" id="SSF55486">
    <property type="entry name" value="Metalloproteases ('zincins'), catalytic domain"/>
    <property type="match status" value="1"/>
</dbReference>
<dbReference type="InterPro" id="IPR034033">
    <property type="entry name" value="Serralysin-like"/>
</dbReference>
<dbReference type="SUPFAM" id="SSF51120">
    <property type="entry name" value="beta-Roll"/>
    <property type="match status" value="1"/>
</dbReference>
<evidence type="ECO:0000256" key="2">
    <source>
        <dbReference type="ARBA" id="ARBA00022525"/>
    </source>
</evidence>
<dbReference type="RefSeq" id="WP_111066356.1">
    <property type="nucleotide sequence ID" value="NZ_CP029829.1"/>
</dbReference>
<keyword evidence="11" id="KW-1185">Reference proteome</keyword>
<dbReference type="PANTHER" id="PTHR10201">
    <property type="entry name" value="MATRIX METALLOPROTEINASE"/>
    <property type="match status" value="1"/>
</dbReference>
<evidence type="ECO:0000313" key="11">
    <source>
        <dbReference type="Proteomes" id="UP000249605"/>
    </source>
</evidence>
<dbReference type="GO" id="GO:0008270">
    <property type="term" value="F:zinc ion binding"/>
    <property type="evidence" value="ECO:0007669"/>
    <property type="project" value="InterPro"/>
</dbReference>
<keyword evidence="4" id="KW-0479">Metal-binding</keyword>
<dbReference type="AlphaFoldDB" id="A0A2U9S458"/>
<evidence type="ECO:0000256" key="3">
    <source>
        <dbReference type="ARBA" id="ARBA00022670"/>
    </source>
</evidence>
<evidence type="ECO:0000313" key="10">
    <source>
        <dbReference type="EMBL" id="AWU93817.1"/>
    </source>
</evidence>
<dbReference type="Pfam" id="PF08548">
    <property type="entry name" value="Peptidase_M10_C"/>
    <property type="match status" value="1"/>
</dbReference>
<dbReference type="InterPro" id="IPR013858">
    <property type="entry name" value="Peptidase_M10B_C"/>
</dbReference>
<keyword evidence="3 10" id="KW-0645">Protease</keyword>
<dbReference type="EMBL" id="CP029829">
    <property type="protein sequence ID" value="AWU93817.1"/>
    <property type="molecule type" value="Genomic_DNA"/>
</dbReference>
<dbReference type="SMART" id="SM00235">
    <property type="entry name" value="ZnMc"/>
    <property type="match status" value="1"/>
</dbReference>
<evidence type="ECO:0000256" key="7">
    <source>
        <dbReference type="ARBA" id="ARBA00022833"/>
    </source>
</evidence>
<keyword evidence="8" id="KW-0482">Metalloprotease</keyword>
<evidence type="ECO:0000256" key="6">
    <source>
        <dbReference type="ARBA" id="ARBA00022801"/>
    </source>
</evidence>
<dbReference type="Gene3D" id="2.150.10.10">
    <property type="entry name" value="Serralysin-like metalloprotease, C-terminal"/>
    <property type="match status" value="1"/>
</dbReference>
<comment type="subcellular location">
    <subcellularLocation>
        <location evidence="1">Secreted</location>
    </subcellularLocation>
</comment>
<evidence type="ECO:0000256" key="4">
    <source>
        <dbReference type="ARBA" id="ARBA00022723"/>
    </source>
</evidence>
<dbReference type="InterPro" id="IPR011049">
    <property type="entry name" value="Serralysin-like_metalloprot_C"/>
</dbReference>
<evidence type="ECO:0000256" key="5">
    <source>
        <dbReference type="ARBA" id="ARBA00022737"/>
    </source>
</evidence>
<name>A0A2U9S458_9PROT</name>
<sequence>MSQSAPTDYISALLTSGTPHWGPGGTVLDGSSVGRAVTVTYTFATSSRQVASTDAIGFATMNNEQRAAVRQALAAWSAVADITFVETAGGTGATMQFGTNRQNGLTAAYAYYPSAAPQGGDVFLANDSASNVNPTPGGYAYMTIIHEIGHALGLKHPGNYDAGSNGTAGPFLPAATDNYAYSIMSYNGNDALPPGTYLTGPSLYDISAIQYLYGANMSAGAGDTSYSLNTGRFATLWDPNGRNTLNGGTQTAPLSLDLRAGGFSSAGGTAFLALAYGTTVQLAVGGRGDDTFIVNGLGNVLNGGDGTDTVVFSGSRPQYRVQQMDAGRYVVSGADGVNLLSNIEYLRFADTGTALSASVSGMFDPLRYIASNADLMAAFRTDAAAATQHLTSTGVYEGRSLTRFNPYNYLAGYGDLLGAFGSDVGAATRHYIEIGNREGRSSTLFDTLSYQASNRDLIAAYGDDREAAELHYIINGRFEGRSFTGFDAPAYLAANPDVNAAVGGSIAGAKQHYVSHGFGEGRAMA</sequence>
<dbReference type="GO" id="GO:0005615">
    <property type="term" value="C:extracellular space"/>
    <property type="evidence" value="ECO:0007669"/>
    <property type="project" value="InterPro"/>
</dbReference>
<dbReference type="CDD" id="cd04277">
    <property type="entry name" value="ZnMc_serralysin_like"/>
    <property type="match status" value="1"/>
</dbReference>
<dbReference type="OrthoDB" id="223957at2"/>
<dbReference type="GO" id="GO:0006508">
    <property type="term" value="P:proteolysis"/>
    <property type="evidence" value="ECO:0007669"/>
    <property type="project" value="UniProtKB-KW"/>
</dbReference>
<protein>
    <submittedName>
        <fullName evidence="10">Protease</fullName>
    </submittedName>
</protein>
<proteinExistence type="predicted"/>
<evidence type="ECO:0000256" key="1">
    <source>
        <dbReference type="ARBA" id="ARBA00004613"/>
    </source>
</evidence>